<proteinExistence type="predicted"/>
<name>A0AAE1LGA7_9NEOP</name>
<comment type="caution">
    <text evidence="4">The sequence shown here is derived from an EMBL/GenBank/DDBJ whole genome shotgun (WGS) entry which is preliminary data.</text>
</comment>
<keyword evidence="2" id="KW-1133">Transmembrane helix</keyword>
<keyword evidence="4" id="KW-0675">Receptor</keyword>
<evidence type="ECO:0000256" key="1">
    <source>
        <dbReference type="SAM" id="MobiDB-lite"/>
    </source>
</evidence>
<feature type="signal peptide" evidence="3">
    <location>
        <begin position="1"/>
        <end position="22"/>
    </location>
</feature>
<evidence type="ECO:0000313" key="4">
    <source>
        <dbReference type="EMBL" id="KAK3919131.1"/>
    </source>
</evidence>
<gene>
    <name evidence="4" type="ORF">KUF71_008280</name>
</gene>
<keyword evidence="5" id="KW-1185">Reference proteome</keyword>
<protein>
    <submittedName>
        <fullName evidence="4">Trissin receptor</fullName>
    </submittedName>
</protein>
<reference evidence="4" key="2">
    <citation type="journal article" date="2023" name="BMC Genomics">
        <title>Pest status, molecular evolution, and epigenetic factors derived from the genome assembly of Frankliniella fusca, a thysanopteran phytovirus vector.</title>
        <authorList>
            <person name="Catto M.A."/>
            <person name="Labadie P.E."/>
            <person name="Jacobson A.L."/>
            <person name="Kennedy G.G."/>
            <person name="Srinivasan R."/>
            <person name="Hunt B.G."/>
        </authorList>
    </citation>
    <scope>NUCLEOTIDE SEQUENCE</scope>
    <source>
        <strain evidence="4">PL_HMW_Pooled</strain>
    </source>
</reference>
<feature type="transmembrane region" description="Helical" evidence="2">
    <location>
        <begin position="133"/>
        <end position="152"/>
    </location>
</feature>
<dbReference type="AlphaFoldDB" id="A0AAE1LGA7"/>
<feature type="compositionally biased region" description="Pro residues" evidence="1">
    <location>
        <begin position="41"/>
        <end position="51"/>
    </location>
</feature>
<keyword evidence="3" id="KW-0732">Signal</keyword>
<accession>A0AAE1LGA7</accession>
<keyword evidence="2" id="KW-0812">Transmembrane</keyword>
<organism evidence="4 5">
    <name type="scientific">Frankliniella fusca</name>
    <dbReference type="NCBI Taxonomy" id="407009"/>
    <lineage>
        <taxon>Eukaryota</taxon>
        <taxon>Metazoa</taxon>
        <taxon>Ecdysozoa</taxon>
        <taxon>Arthropoda</taxon>
        <taxon>Hexapoda</taxon>
        <taxon>Insecta</taxon>
        <taxon>Pterygota</taxon>
        <taxon>Neoptera</taxon>
        <taxon>Paraneoptera</taxon>
        <taxon>Thysanoptera</taxon>
        <taxon>Terebrantia</taxon>
        <taxon>Thripoidea</taxon>
        <taxon>Thripidae</taxon>
        <taxon>Frankliniella</taxon>
    </lineage>
</organism>
<dbReference type="EMBL" id="JAHWGI010000970">
    <property type="protein sequence ID" value="KAK3919131.1"/>
    <property type="molecule type" value="Genomic_DNA"/>
</dbReference>
<feature type="chain" id="PRO_5042075671" evidence="3">
    <location>
        <begin position="23"/>
        <end position="213"/>
    </location>
</feature>
<reference evidence="4" key="1">
    <citation type="submission" date="2021-07" db="EMBL/GenBank/DDBJ databases">
        <authorList>
            <person name="Catto M.A."/>
            <person name="Jacobson A."/>
            <person name="Kennedy G."/>
            <person name="Labadie P."/>
            <person name="Hunt B.G."/>
            <person name="Srinivasan R."/>
        </authorList>
    </citation>
    <scope>NUCLEOTIDE SEQUENCE</scope>
    <source>
        <strain evidence="4">PL_HMW_Pooled</strain>
        <tissue evidence="4">Head</tissue>
    </source>
</reference>
<dbReference type="Proteomes" id="UP001219518">
    <property type="component" value="Unassembled WGS sequence"/>
</dbReference>
<evidence type="ECO:0000313" key="5">
    <source>
        <dbReference type="Proteomes" id="UP001219518"/>
    </source>
</evidence>
<keyword evidence="2" id="KW-0472">Membrane</keyword>
<evidence type="ECO:0000256" key="2">
    <source>
        <dbReference type="SAM" id="Phobius"/>
    </source>
</evidence>
<sequence>MPFFWSRERFAALPLFASLVKSALYPTTPPYPITPTLPHNPTQPNPDPPRQPQFLARELMAYNRGRCAEYVSIPSVMELVGATALAPAVDSGAAQDTDDAGVLDYDALNASANGSLLRNASLHEDVVFDRADVRALFIVLYTLVFCCCFFATPSSWGRGRYTVRAHGDMVFGGLCRIALFVAVRELAKAEAGAESGAEARAEARALQPVSYAS</sequence>
<feature type="region of interest" description="Disordered" evidence="1">
    <location>
        <begin position="32"/>
        <end position="51"/>
    </location>
</feature>
<evidence type="ECO:0000256" key="3">
    <source>
        <dbReference type="SAM" id="SignalP"/>
    </source>
</evidence>